<proteinExistence type="predicted"/>
<protein>
    <submittedName>
        <fullName evidence="1">Uncharacterized protein</fullName>
    </submittedName>
</protein>
<organism evidence="1 2">
    <name type="scientific">Moniliophthora roreri</name>
    <name type="common">Frosty pod rot fungus</name>
    <name type="synonym">Monilia roreri</name>
    <dbReference type="NCBI Taxonomy" id="221103"/>
    <lineage>
        <taxon>Eukaryota</taxon>
        <taxon>Fungi</taxon>
        <taxon>Dikarya</taxon>
        <taxon>Basidiomycota</taxon>
        <taxon>Agaricomycotina</taxon>
        <taxon>Agaricomycetes</taxon>
        <taxon>Agaricomycetidae</taxon>
        <taxon>Agaricales</taxon>
        <taxon>Marasmiineae</taxon>
        <taxon>Marasmiaceae</taxon>
        <taxon>Moniliophthora</taxon>
    </lineage>
</organism>
<reference evidence="1 2" key="1">
    <citation type="submission" date="2015-12" db="EMBL/GenBank/DDBJ databases">
        <title>Draft genome sequence of Moniliophthora roreri, the causal agent of frosty pod rot of cacao.</title>
        <authorList>
            <person name="Aime M.C."/>
            <person name="Diaz-Valderrama J.R."/>
            <person name="Kijpornyongpan T."/>
            <person name="Phillips-Mora W."/>
        </authorList>
    </citation>
    <scope>NUCLEOTIDE SEQUENCE [LARGE SCALE GENOMIC DNA]</scope>
    <source>
        <strain evidence="1 2">MCA 2952</strain>
    </source>
</reference>
<dbReference type="EMBL" id="LATX01001749">
    <property type="protein sequence ID" value="KTB38575.1"/>
    <property type="molecule type" value="Genomic_DNA"/>
</dbReference>
<evidence type="ECO:0000313" key="1">
    <source>
        <dbReference type="EMBL" id="KTB38575.1"/>
    </source>
</evidence>
<name>A0A0W0FQA3_MONRR</name>
<comment type="caution">
    <text evidence="1">The sequence shown here is derived from an EMBL/GenBank/DDBJ whole genome shotgun (WGS) entry which is preliminary data.</text>
</comment>
<dbReference type="AlphaFoldDB" id="A0A0W0FQA3"/>
<evidence type="ECO:0000313" key="2">
    <source>
        <dbReference type="Proteomes" id="UP000054988"/>
    </source>
</evidence>
<sequence>MSQCRIQSPPGSSPDQNQVRYIFLSRLRLGPIDRFLPQELAHTDHLKGILNVYDFTPQIFIEGTCKTIGRMSSPGISGIFMAFDGILDRNARSLRIFLAIWHLTFGKVGNA</sequence>
<gene>
    <name evidence="1" type="ORF">WG66_8833</name>
</gene>
<dbReference type="Proteomes" id="UP000054988">
    <property type="component" value="Unassembled WGS sequence"/>
</dbReference>
<accession>A0A0W0FQA3</accession>